<evidence type="ECO:0000313" key="1">
    <source>
        <dbReference type="EMBL" id="SDR78218.1"/>
    </source>
</evidence>
<dbReference type="EMBL" id="LT629757">
    <property type="protein sequence ID" value="SDR78218.1"/>
    <property type="molecule type" value="Genomic_DNA"/>
</dbReference>
<keyword evidence="2" id="KW-1185">Reference proteome</keyword>
<accession>A0A1H1LUB0</accession>
<dbReference type="OrthoDB" id="3256619at2"/>
<dbReference type="RefSeq" id="WP_091725405.1">
    <property type="nucleotide sequence ID" value="NZ_LT629757.1"/>
</dbReference>
<protein>
    <submittedName>
        <fullName evidence="1">Uncharacterized protein</fullName>
    </submittedName>
</protein>
<organism evidence="1 2">
    <name type="scientific">Nocardioides scoriae</name>
    <dbReference type="NCBI Taxonomy" id="642780"/>
    <lineage>
        <taxon>Bacteria</taxon>
        <taxon>Bacillati</taxon>
        <taxon>Actinomycetota</taxon>
        <taxon>Actinomycetes</taxon>
        <taxon>Propionibacteriales</taxon>
        <taxon>Nocardioidaceae</taxon>
        <taxon>Nocardioides</taxon>
    </lineage>
</organism>
<dbReference type="AlphaFoldDB" id="A0A1H1LUB0"/>
<proteinExistence type="predicted"/>
<evidence type="ECO:0000313" key="2">
    <source>
        <dbReference type="Proteomes" id="UP000198859"/>
    </source>
</evidence>
<name>A0A1H1LUB0_9ACTN</name>
<gene>
    <name evidence="1" type="ORF">SAMN04488570_0367</name>
</gene>
<sequence>MAADPSEGVYVPTTDAPVPGDRRVELRRAADGRVLLFGYSGVARMHALYRRDCRWARLGPDELAALQMLVPHELVIDAVADLVVVDPRDAS</sequence>
<reference evidence="2" key="1">
    <citation type="submission" date="2016-10" db="EMBL/GenBank/DDBJ databases">
        <authorList>
            <person name="Varghese N."/>
            <person name="Submissions S."/>
        </authorList>
    </citation>
    <scope>NUCLEOTIDE SEQUENCE [LARGE SCALE GENOMIC DNA]</scope>
    <source>
        <strain evidence="2">DSM 22127</strain>
    </source>
</reference>
<dbReference type="STRING" id="642780.SAMN04488570_0367"/>
<dbReference type="Proteomes" id="UP000198859">
    <property type="component" value="Chromosome I"/>
</dbReference>